<dbReference type="EMBL" id="CABVGP010000001">
    <property type="protein sequence ID" value="VVJ18362.1"/>
    <property type="molecule type" value="Genomic_DNA"/>
</dbReference>
<protein>
    <submittedName>
        <fullName evidence="2">Uncharacterized protein</fullName>
    </submittedName>
</protein>
<evidence type="ECO:0000313" key="2">
    <source>
        <dbReference type="EMBL" id="VVJ18362.1"/>
    </source>
</evidence>
<organism evidence="2 3">
    <name type="scientific">Amycolatopsis camponoti</name>
    <dbReference type="NCBI Taxonomy" id="2606593"/>
    <lineage>
        <taxon>Bacteria</taxon>
        <taxon>Bacillati</taxon>
        <taxon>Actinomycetota</taxon>
        <taxon>Actinomycetes</taxon>
        <taxon>Pseudonocardiales</taxon>
        <taxon>Pseudonocardiaceae</taxon>
        <taxon>Amycolatopsis</taxon>
    </lineage>
</organism>
<reference evidence="2 3" key="1">
    <citation type="submission" date="2019-09" db="EMBL/GenBank/DDBJ databases">
        <authorList>
            <person name="Leyn A S."/>
        </authorList>
    </citation>
    <scope>NUCLEOTIDE SEQUENCE [LARGE SCALE GENOMIC DNA]</scope>
    <source>
        <strain evidence="2">AA231_1</strain>
    </source>
</reference>
<evidence type="ECO:0000256" key="1">
    <source>
        <dbReference type="SAM" id="MobiDB-lite"/>
    </source>
</evidence>
<gene>
    <name evidence="2" type="ORF">AA23TX_03383</name>
</gene>
<keyword evidence="3" id="KW-1185">Reference proteome</keyword>
<feature type="region of interest" description="Disordered" evidence="1">
    <location>
        <begin position="26"/>
        <end position="50"/>
    </location>
</feature>
<feature type="compositionally biased region" description="Polar residues" evidence="1">
    <location>
        <begin position="39"/>
        <end position="50"/>
    </location>
</feature>
<name>A0A6I8LN05_9PSEU</name>
<evidence type="ECO:0000313" key="3">
    <source>
        <dbReference type="Proteomes" id="UP000399805"/>
    </source>
</evidence>
<dbReference type="Proteomes" id="UP000399805">
    <property type="component" value="Unassembled WGS sequence"/>
</dbReference>
<dbReference type="AlphaFoldDB" id="A0A6I8LN05"/>
<proteinExistence type="predicted"/>
<sequence length="50" mass="5461">MIENFFTTSNLAAAIRRRHAAHLTELTVNNSDDTDASQDRSSPPTSTVSL</sequence>
<accession>A0A6I8LN05</accession>